<dbReference type="EMBL" id="JACJST010000035">
    <property type="protein sequence ID" value="MBD2571068.1"/>
    <property type="molecule type" value="Genomic_DNA"/>
</dbReference>
<sequence>MVKKKSAYRIDVGATGCVYLKAYPNVIGGIATEIGWTLDDDGVPPAGKVIIAENRSDALDRGLVAFRITYKKNKKRLGTVILVAPDKADTAKDELLGKAYNGGVISKVTSPRRVKYVAG</sequence>
<dbReference type="Proteomes" id="UP000640531">
    <property type="component" value="Unassembled WGS sequence"/>
</dbReference>
<dbReference type="RefSeq" id="WP_190720143.1">
    <property type="nucleotide sequence ID" value="NZ_JACJST010000035.1"/>
</dbReference>
<name>A0ABR8FM56_9NOST</name>
<proteinExistence type="predicted"/>
<comment type="caution">
    <text evidence="1">The sequence shown here is derived from an EMBL/GenBank/DDBJ whole genome shotgun (WGS) entry which is preliminary data.</text>
</comment>
<gene>
    <name evidence="1" type="ORF">H6G59_24880</name>
</gene>
<protein>
    <submittedName>
        <fullName evidence="1">Uncharacterized protein</fullName>
    </submittedName>
</protein>
<evidence type="ECO:0000313" key="1">
    <source>
        <dbReference type="EMBL" id="MBD2571068.1"/>
    </source>
</evidence>
<accession>A0ABR8FM56</accession>
<evidence type="ECO:0000313" key="2">
    <source>
        <dbReference type="Proteomes" id="UP000640531"/>
    </source>
</evidence>
<reference evidence="1 2" key="1">
    <citation type="journal article" date="2020" name="ISME J.">
        <title>Comparative genomics reveals insights into cyanobacterial evolution and habitat adaptation.</title>
        <authorList>
            <person name="Chen M.Y."/>
            <person name="Teng W.K."/>
            <person name="Zhao L."/>
            <person name="Hu C.X."/>
            <person name="Zhou Y.K."/>
            <person name="Han B.P."/>
            <person name="Song L.R."/>
            <person name="Shu W.S."/>
        </authorList>
    </citation>
    <scope>NUCLEOTIDE SEQUENCE [LARGE SCALE GENOMIC DNA]</scope>
    <source>
        <strain evidence="1 2">FACHB-196</strain>
    </source>
</reference>
<keyword evidence="2" id="KW-1185">Reference proteome</keyword>
<organism evidence="1 2">
    <name type="scientific">Anabaena lutea FACHB-196</name>
    <dbReference type="NCBI Taxonomy" id="2692881"/>
    <lineage>
        <taxon>Bacteria</taxon>
        <taxon>Bacillati</taxon>
        <taxon>Cyanobacteriota</taxon>
        <taxon>Cyanophyceae</taxon>
        <taxon>Nostocales</taxon>
        <taxon>Nostocaceae</taxon>
        <taxon>Anabaena</taxon>
    </lineage>
</organism>